<evidence type="ECO:0000259" key="2">
    <source>
        <dbReference type="PROSITE" id="PS50914"/>
    </source>
</evidence>
<dbReference type="EMBL" id="AZHW01000596">
    <property type="protein sequence ID" value="ETW97982.1"/>
    <property type="molecule type" value="Genomic_DNA"/>
</dbReference>
<protein>
    <recommendedName>
        <fullName evidence="2">BON domain-containing protein</fullName>
    </recommendedName>
</protein>
<sequence length="171" mass="19366">MIHKSFPTKLMICLMVVASVSVSFPVYGANETELRQRIQDQVQSDDQLEGTEVRIAVKGGDVVLSGTVRLYSQKMRYEQLVWRTPGVMDVDNELRVRPHGLIADRDIKSHILNLKHKYPRFQASVIQVTVNKGHISVNGTFHDASDVLFLKHRIAEIEGVIQIEIEVQYAA</sequence>
<comment type="caution">
    <text evidence="3">The sequence shown here is derived from an EMBL/GenBank/DDBJ whole genome shotgun (WGS) entry which is preliminary data.</text>
</comment>
<reference evidence="3 4" key="1">
    <citation type="journal article" date="2014" name="Nature">
        <title>An environmental bacterial taxon with a large and distinct metabolic repertoire.</title>
        <authorList>
            <person name="Wilson M.C."/>
            <person name="Mori T."/>
            <person name="Ruckert C."/>
            <person name="Uria A.R."/>
            <person name="Helf M.J."/>
            <person name="Takada K."/>
            <person name="Gernert C."/>
            <person name="Steffens U.A."/>
            <person name="Heycke N."/>
            <person name="Schmitt S."/>
            <person name="Rinke C."/>
            <person name="Helfrich E.J."/>
            <person name="Brachmann A.O."/>
            <person name="Gurgui C."/>
            <person name="Wakimoto T."/>
            <person name="Kracht M."/>
            <person name="Crusemann M."/>
            <person name="Hentschel U."/>
            <person name="Abe I."/>
            <person name="Matsunaga S."/>
            <person name="Kalinowski J."/>
            <person name="Takeyama H."/>
            <person name="Piel J."/>
        </authorList>
    </citation>
    <scope>NUCLEOTIDE SEQUENCE [LARGE SCALE GENOMIC DNA]</scope>
    <source>
        <strain evidence="4">TSY1</strain>
    </source>
</reference>
<keyword evidence="4" id="KW-1185">Reference proteome</keyword>
<name>W4LJ24_ENTF1</name>
<gene>
    <name evidence="3" type="ORF">ETSY1_20540</name>
</gene>
<feature type="domain" description="BON" evidence="2">
    <location>
        <begin position="30"/>
        <end position="98"/>
    </location>
</feature>
<feature type="chain" id="PRO_5004844559" description="BON domain-containing protein" evidence="1">
    <location>
        <begin position="29"/>
        <end position="171"/>
    </location>
</feature>
<evidence type="ECO:0000313" key="3">
    <source>
        <dbReference type="EMBL" id="ETW97982.1"/>
    </source>
</evidence>
<dbReference type="InterPro" id="IPR007055">
    <property type="entry name" value="BON_dom"/>
</dbReference>
<evidence type="ECO:0000256" key="1">
    <source>
        <dbReference type="SAM" id="SignalP"/>
    </source>
</evidence>
<organism evidence="3 4">
    <name type="scientific">Entotheonella factor</name>
    <dbReference type="NCBI Taxonomy" id="1429438"/>
    <lineage>
        <taxon>Bacteria</taxon>
        <taxon>Pseudomonadati</taxon>
        <taxon>Nitrospinota/Tectimicrobiota group</taxon>
        <taxon>Candidatus Tectimicrobiota</taxon>
        <taxon>Candidatus Entotheonellia</taxon>
        <taxon>Candidatus Entotheonellales</taxon>
        <taxon>Candidatus Entotheonellaceae</taxon>
        <taxon>Candidatus Entotheonella</taxon>
    </lineage>
</organism>
<dbReference type="Proteomes" id="UP000019141">
    <property type="component" value="Unassembled WGS sequence"/>
</dbReference>
<dbReference type="AlphaFoldDB" id="W4LJ24"/>
<dbReference type="Pfam" id="PF04972">
    <property type="entry name" value="BON"/>
    <property type="match status" value="1"/>
</dbReference>
<dbReference type="Gene3D" id="3.30.1340.30">
    <property type="match status" value="1"/>
</dbReference>
<keyword evidence="1" id="KW-0732">Signal</keyword>
<evidence type="ECO:0000313" key="4">
    <source>
        <dbReference type="Proteomes" id="UP000019141"/>
    </source>
</evidence>
<feature type="signal peptide" evidence="1">
    <location>
        <begin position="1"/>
        <end position="28"/>
    </location>
</feature>
<accession>W4LJ24</accession>
<dbReference type="HOGENOM" id="CLU_1560146_0_0_7"/>
<dbReference type="PROSITE" id="PS50914">
    <property type="entry name" value="BON"/>
    <property type="match status" value="1"/>
</dbReference>
<proteinExistence type="predicted"/>